<name>A0A3L7ATX4_9MICO</name>
<comment type="subcellular location">
    <subcellularLocation>
        <location evidence="1">Secreted</location>
    </subcellularLocation>
</comment>
<dbReference type="GO" id="GO:0005576">
    <property type="term" value="C:extracellular region"/>
    <property type="evidence" value="ECO:0007669"/>
    <property type="project" value="UniProtKB-SubCell"/>
</dbReference>
<dbReference type="OrthoDB" id="3584537at2"/>
<proteinExistence type="predicted"/>
<comment type="caution">
    <text evidence="7">The sequence shown here is derived from an EMBL/GenBank/DDBJ whole genome shotgun (WGS) entry which is preliminary data.</text>
</comment>
<sequence length="1698" mass="175949">MTNPINLHTDDPSPGLRKRTPRLLAATLSTLLVVGSIIALDAGAAQAAGTPAGTFTDAALTIDDDGTSPVPGDDAIDDGKVALRNGVSLTWRVNLHELENGTMTQTLPPNWSWDPTSFKSAGLDNPTGVGGYTSTYELSDANRTLTLNLSGGNGANGALNVVFPRLRAIVTDRAEQPESKRYTPELSITDATGTRVAPTTSKVKTLDVVAQSRAYIVMDYNGATSAAGGVDAEFDFGNGPEKALRNHLAFRIISAVGLGDRPLQMGDNINLTTPLTLTIDGQPWSGPFGFDKYVDENGTATSTVSGTDPRTMNIRFDTAGKTTNRFDTNTYVYIPRRLAPNLNDKDQKPLLLTVAPTATGTWKDAAGNTITDITGPGATKRSVQFYHTDGRPGGDESVAQDWAHDLYSPDGSKVLDDVRTLPGLEYKTRTAYRPRASRAAGTTDQWQAQADSAINLFTLWNPKDTEFRDPSKIQVNTPLGDLVEGTDYRLSYTTDVVPDPSRPGNPAGLSWTERSAYQGKLSDVAGVRFEWIGNNGIYAPAPTENYRNFTIQVFVPLNLTRALAELGSTLDDATVRHVGAVNISTRNADGSDSLYYSRNVSRQLYVRLADAYINLGATGFNLDGKPATPERRNIVAGETVRYTVAPGNRYLAQGLNDTNAIIKNAKIEVCFPENTVGYSAKDIDTKLWNVTYFPENKCQTVPGMSSNKGGLVVTPKFDMRADQPIPAFTVDIETSIVPTKNGGGAFRLHAGFWGDGLGQDANYGNTAALAYVDMWGNAPAIAQYEVSNSAPVIAPGDDAEFRLSWLNYQPGPSGAASFVAVLPTNGDQSGTRVNGPLSLSTATLNANAGTGSVLELTTDASIRETTQSTAPAEKIDWTPYDQATADQVTQATALRVSVGTLTVGTDGIGSLDVRLDAPQSRAGDSIRLGANGVTNLGNAAFETKLAGGTPSEVKVADTGITGSVWNDQNGDGTRTAGEPGLADVRVNLLDTTGAPILGADGTPRSVQTDANGSYRVTGLATASYRLGVDTSTLPAGEDWAFTSGVGEPISDPIPVIIGNTVADADFGFQSQTPTLSFTKSGAAPATVAAGNPIEYTFTLTNTGSVDVSQVTIDDALPGVSAPRVDAWPDPARPGTLPVGASLSASATYPITQADIDAGSVLNTAVASGTSPGGKNVTEKASATVLLSGTSALGMTLRGSVAAGDQKPGDTVSYDYAITNNGNQTLTDLDIASELPGISAITPGTWPGKTGVLAPGETVTATATLALTQQQIDAGIVTNASSATAKNPAGTTVRAAASVDVALSSTGALDITAAGSVPSGVAAAGEDVEYKVAFTNTGGNTLTGVVLDPASSWASVPHIITWPTPANPGVLKPGEQATVTFVTQLTQKQVDAGSVTSDPFTVTGTDPRGTERTATTTATIVLTPVTTVDLAATGTLEGDPAEGSTAAYDTVITNTGATTLTETELTSDLTGLGDFEFDNAADPASAGVLAPGASVNARAKIALTQDHVDAGKIVNTMTARSKTAGKATAESSASVTLLLPVQRTVVFAKTATLSSDGSKINYAFTLKNTGNVTLKKVTVSDPMTALGTLSYVWPGTAGTLLPGQTVTATAAYSITDANRGTTVVNVATATGTDPTGTALSAKATATLAIAKLPKDPGDILSLTGAGGVPLFSAVLSVFLLAGAGLLFWNRRRRTGTDLG</sequence>
<evidence type="ECO:0000256" key="4">
    <source>
        <dbReference type="SAM" id="Phobius"/>
    </source>
</evidence>
<dbReference type="PANTHER" id="PTHR34819:SF3">
    <property type="entry name" value="CELL SURFACE PROTEIN"/>
    <property type="match status" value="1"/>
</dbReference>
<evidence type="ECO:0000256" key="3">
    <source>
        <dbReference type="ARBA" id="ARBA00022729"/>
    </source>
</evidence>
<dbReference type="InterPro" id="IPR051172">
    <property type="entry name" value="Chlamydia_OmcB"/>
</dbReference>
<dbReference type="Pfam" id="PF17210">
    <property type="entry name" value="SdrD_B"/>
    <property type="match status" value="1"/>
</dbReference>
<evidence type="ECO:0000256" key="2">
    <source>
        <dbReference type="ARBA" id="ARBA00022525"/>
    </source>
</evidence>
<keyword evidence="8" id="KW-1185">Reference proteome</keyword>
<dbReference type="Proteomes" id="UP000269438">
    <property type="component" value="Unassembled WGS sequence"/>
</dbReference>
<keyword evidence="2" id="KW-0964">Secreted</keyword>
<feature type="domain" description="DUF7507" evidence="6">
    <location>
        <begin position="1316"/>
        <end position="1412"/>
    </location>
</feature>
<feature type="domain" description="DUF7507" evidence="6">
    <location>
        <begin position="1202"/>
        <end position="1293"/>
    </location>
</feature>
<dbReference type="NCBIfam" id="TIGR01451">
    <property type="entry name" value="B_ant_repeat"/>
    <property type="match status" value="1"/>
</dbReference>
<keyword evidence="3" id="KW-0732">Signal</keyword>
<dbReference type="InterPro" id="IPR047589">
    <property type="entry name" value="DUF11_rpt"/>
</dbReference>
<reference evidence="7 8" key="1">
    <citation type="submission" date="2018-10" db="EMBL/GenBank/DDBJ databases">
        <authorList>
            <person name="Li J."/>
        </authorList>
    </citation>
    <scope>NUCLEOTIDE SEQUENCE [LARGE SCALE GENOMIC DNA]</scope>
    <source>
        <strain evidence="7 8">JCM 11654</strain>
    </source>
</reference>
<dbReference type="Gene3D" id="2.60.40.10">
    <property type="entry name" value="Immunoglobulins"/>
    <property type="match status" value="1"/>
</dbReference>
<evidence type="ECO:0000256" key="1">
    <source>
        <dbReference type="ARBA" id="ARBA00004613"/>
    </source>
</evidence>
<gene>
    <name evidence="7" type="ORF">D9V34_03510</name>
</gene>
<dbReference type="EMBL" id="RCUY01000002">
    <property type="protein sequence ID" value="RLP83886.1"/>
    <property type="molecule type" value="Genomic_DNA"/>
</dbReference>
<dbReference type="GO" id="GO:0005975">
    <property type="term" value="P:carbohydrate metabolic process"/>
    <property type="evidence" value="ECO:0007669"/>
    <property type="project" value="UniProtKB-ARBA"/>
</dbReference>
<feature type="domain" description="DUF7507" evidence="6">
    <location>
        <begin position="1547"/>
        <end position="1639"/>
    </location>
</feature>
<feature type="domain" description="DUF7507" evidence="6">
    <location>
        <begin position="1072"/>
        <end position="1178"/>
    </location>
</feature>
<evidence type="ECO:0000313" key="7">
    <source>
        <dbReference type="EMBL" id="RLP83886.1"/>
    </source>
</evidence>
<protein>
    <submittedName>
        <fullName evidence="7">Uncharacterized protein</fullName>
    </submittedName>
</protein>
<dbReference type="InterPro" id="IPR033764">
    <property type="entry name" value="Sdr_B"/>
</dbReference>
<feature type="domain" description="DUF7507" evidence="6">
    <location>
        <begin position="1429"/>
        <end position="1529"/>
    </location>
</feature>
<organism evidence="7 8">
    <name type="scientific">Mycetocola lacteus</name>
    <dbReference type="NCBI Taxonomy" id="76637"/>
    <lineage>
        <taxon>Bacteria</taxon>
        <taxon>Bacillati</taxon>
        <taxon>Actinomycetota</taxon>
        <taxon>Actinomycetes</taxon>
        <taxon>Micrococcales</taxon>
        <taxon>Microbacteriaceae</taxon>
        <taxon>Mycetocola</taxon>
    </lineage>
</organism>
<dbReference type="SUPFAM" id="SSF117074">
    <property type="entry name" value="Hypothetical protein PA1324"/>
    <property type="match status" value="1"/>
</dbReference>
<dbReference type="InterPro" id="IPR055354">
    <property type="entry name" value="DUF7507"/>
</dbReference>
<dbReference type="InterPro" id="IPR013783">
    <property type="entry name" value="Ig-like_fold"/>
</dbReference>
<dbReference type="Pfam" id="PF24346">
    <property type="entry name" value="DUF7507"/>
    <property type="match status" value="5"/>
</dbReference>
<keyword evidence="4" id="KW-0812">Transmembrane</keyword>
<accession>A0A3L7ATX4</accession>
<dbReference type="PANTHER" id="PTHR34819">
    <property type="entry name" value="LARGE CYSTEINE-RICH PERIPLASMIC PROTEIN OMCB"/>
    <property type="match status" value="1"/>
</dbReference>
<evidence type="ECO:0000313" key="8">
    <source>
        <dbReference type="Proteomes" id="UP000269438"/>
    </source>
</evidence>
<evidence type="ECO:0000259" key="5">
    <source>
        <dbReference type="Pfam" id="PF17210"/>
    </source>
</evidence>
<keyword evidence="4" id="KW-0472">Membrane</keyword>
<feature type="transmembrane region" description="Helical" evidence="4">
    <location>
        <begin position="1667"/>
        <end position="1687"/>
    </location>
</feature>
<feature type="domain" description="SD-repeat containing protein B" evidence="5">
    <location>
        <begin position="963"/>
        <end position="1030"/>
    </location>
</feature>
<evidence type="ECO:0000259" key="6">
    <source>
        <dbReference type="Pfam" id="PF24346"/>
    </source>
</evidence>
<keyword evidence="4" id="KW-1133">Transmembrane helix</keyword>